<evidence type="ECO:0000256" key="5">
    <source>
        <dbReference type="SAM" id="SignalP"/>
    </source>
</evidence>
<evidence type="ECO:0000256" key="3">
    <source>
        <dbReference type="ARBA" id="ARBA00023004"/>
    </source>
</evidence>
<proteinExistence type="predicted"/>
<name>A0A316GH97_9RHOB</name>
<evidence type="ECO:0000256" key="4">
    <source>
        <dbReference type="PROSITE-ProRule" id="PRU00433"/>
    </source>
</evidence>
<dbReference type="Gene3D" id="1.10.760.10">
    <property type="entry name" value="Cytochrome c-like domain"/>
    <property type="match status" value="1"/>
</dbReference>
<organism evidence="7 8">
    <name type="scientific">Silicimonas algicola</name>
    <dbReference type="NCBI Taxonomy" id="1826607"/>
    <lineage>
        <taxon>Bacteria</taxon>
        <taxon>Pseudomonadati</taxon>
        <taxon>Pseudomonadota</taxon>
        <taxon>Alphaproteobacteria</taxon>
        <taxon>Rhodobacterales</taxon>
        <taxon>Paracoccaceae</taxon>
    </lineage>
</organism>
<keyword evidence="1 4" id="KW-0349">Heme</keyword>
<dbReference type="PROSITE" id="PS51007">
    <property type="entry name" value="CYTC"/>
    <property type="match status" value="1"/>
</dbReference>
<dbReference type="EMBL" id="QGGV01000012">
    <property type="protein sequence ID" value="PWK54137.1"/>
    <property type="molecule type" value="Genomic_DNA"/>
</dbReference>
<keyword evidence="8" id="KW-1185">Reference proteome</keyword>
<protein>
    <submittedName>
        <fullName evidence="7">Cbb3-type cytochrome c oxidase subunit III</fullName>
    </submittedName>
</protein>
<dbReference type="GO" id="GO:0020037">
    <property type="term" value="F:heme binding"/>
    <property type="evidence" value="ECO:0007669"/>
    <property type="project" value="InterPro"/>
</dbReference>
<dbReference type="AlphaFoldDB" id="A0A316GH97"/>
<dbReference type="PROSITE" id="PS51257">
    <property type="entry name" value="PROKAR_LIPOPROTEIN"/>
    <property type="match status" value="1"/>
</dbReference>
<dbReference type="KEGG" id="salo:EF888_18700"/>
<evidence type="ECO:0000313" key="8">
    <source>
        <dbReference type="Proteomes" id="UP000245390"/>
    </source>
</evidence>
<evidence type="ECO:0000256" key="1">
    <source>
        <dbReference type="ARBA" id="ARBA00022617"/>
    </source>
</evidence>
<evidence type="ECO:0000256" key="2">
    <source>
        <dbReference type="ARBA" id="ARBA00022723"/>
    </source>
</evidence>
<feature type="signal peptide" evidence="5">
    <location>
        <begin position="1"/>
        <end position="19"/>
    </location>
</feature>
<dbReference type="GO" id="GO:0046872">
    <property type="term" value="F:metal ion binding"/>
    <property type="evidence" value="ECO:0007669"/>
    <property type="project" value="UniProtKB-KW"/>
</dbReference>
<keyword evidence="2 4" id="KW-0479">Metal-binding</keyword>
<dbReference type="InterPro" id="IPR009056">
    <property type="entry name" value="Cyt_c-like_dom"/>
</dbReference>
<comment type="caution">
    <text evidence="7">The sequence shown here is derived from an EMBL/GenBank/DDBJ whole genome shotgun (WGS) entry which is preliminary data.</text>
</comment>
<dbReference type="OrthoDB" id="5514238at2"/>
<accession>A0A316GH97</accession>
<dbReference type="Proteomes" id="UP000245390">
    <property type="component" value="Unassembled WGS sequence"/>
</dbReference>
<dbReference type="SUPFAM" id="SSF46626">
    <property type="entry name" value="Cytochrome c"/>
    <property type="match status" value="1"/>
</dbReference>
<sequence>MLKHIAGFALAAGLAIACAPVKTVTGADLYSEFCVACHGTSGRGDGPAASSLPVRPADLTALSSRNGGRFPMARVLSTIDGYTRVQTGTHVMPEFGSTLSKGTVLMVDTGDGIASPVPARLLALARHLENLQR</sequence>
<gene>
    <name evidence="7" type="ORF">C8D95_112126</name>
</gene>
<dbReference type="Pfam" id="PF13442">
    <property type="entry name" value="Cytochrome_CBB3"/>
    <property type="match status" value="1"/>
</dbReference>
<evidence type="ECO:0000259" key="6">
    <source>
        <dbReference type="PROSITE" id="PS51007"/>
    </source>
</evidence>
<dbReference type="RefSeq" id="WP_109760914.1">
    <property type="nucleotide sequence ID" value="NZ_CP034588.1"/>
</dbReference>
<dbReference type="InterPro" id="IPR036909">
    <property type="entry name" value="Cyt_c-like_dom_sf"/>
</dbReference>
<feature type="domain" description="Cytochrome c" evidence="6">
    <location>
        <begin position="21"/>
        <end position="133"/>
    </location>
</feature>
<reference evidence="7 8" key="1">
    <citation type="submission" date="2018-05" db="EMBL/GenBank/DDBJ databases">
        <title>Genomic Encyclopedia of Type Strains, Phase IV (KMG-IV): sequencing the most valuable type-strain genomes for metagenomic binning, comparative biology and taxonomic classification.</title>
        <authorList>
            <person name="Goeker M."/>
        </authorList>
    </citation>
    <scope>NUCLEOTIDE SEQUENCE [LARGE SCALE GENOMIC DNA]</scope>
    <source>
        <strain evidence="7 8">DSM 103371</strain>
    </source>
</reference>
<keyword evidence="3 4" id="KW-0408">Iron</keyword>
<evidence type="ECO:0000313" key="7">
    <source>
        <dbReference type="EMBL" id="PWK54137.1"/>
    </source>
</evidence>
<keyword evidence="5" id="KW-0732">Signal</keyword>
<feature type="chain" id="PRO_5016468052" evidence="5">
    <location>
        <begin position="20"/>
        <end position="133"/>
    </location>
</feature>
<dbReference type="GO" id="GO:0009055">
    <property type="term" value="F:electron transfer activity"/>
    <property type="evidence" value="ECO:0007669"/>
    <property type="project" value="InterPro"/>
</dbReference>